<protein>
    <submittedName>
        <fullName evidence="1">Uncharacterized protein</fullName>
    </submittedName>
</protein>
<proteinExistence type="predicted"/>
<reference evidence="1" key="1">
    <citation type="submission" date="2023-05" db="EMBL/GenBank/DDBJ databases">
        <title>Nepenthes gracilis genome sequencing.</title>
        <authorList>
            <person name="Fukushima K."/>
        </authorList>
    </citation>
    <scope>NUCLEOTIDE SEQUENCE</scope>
    <source>
        <strain evidence="1">SING2019-196</strain>
    </source>
</reference>
<keyword evidence="2" id="KW-1185">Reference proteome</keyword>
<dbReference type="EMBL" id="BSYO01000025">
    <property type="protein sequence ID" value="GMH22882.1"/>
    <property type="molecule type" value="Genomic_DNA"/>
</dbReference>
<dbReference type="AlphaFoldDB" id="A0AAD3T527"/>
<dbReference type="Proteomes" id="UP001279734">
    <property type="component" value="Unassembled WGS sequence"/>
</dbReference>
<name>A0AAD3T527_NEPGR</name>
<evidence type="ECO:0000313" key="2">
    <source>
        <dbReference type="Proteomes" id="UP001279734"/>
    </source>
</evidence>
<evidence type="ECO:0000313" key="1">
    <source>
        <dbReference type="EMBL" id="GMH22882.1"/>
    </source>
</evidence>
<sequence>MLHFSLQKQHSSTLVFPPHSLPVGIFLSPLPGHNSKSGIPFTTSRLAIFTLSDPVNYSPNLPLTNALSQLHTRISSYSRSSLVPVPTQQVLPKPAVTLIAARHQALRRKAAQKALGFSISHPTVAQKGLRNSISQQAGHHKVSSFPSLNEISRFPSPPQEILSLRIPPFSPKISSLWISPSSTEIPSLQRPPFSPRSHHSEDLHVIQRSLFPRGLHVLQRPPFSLKISSLWISPSSSEISYLWRPPFSPRSHHSGDLHLFRKSDQSKDLHSPWNFITPNLPLRKFHYRILLRPHGWTRRAQQFHKQGRKFSLCRGSWLKIKNQGRNLKYSMTMCPSGLGPSICCEALFCCLFEIAAAGRLLCWPKCIANRQKLLGGRILMQVSSAIAECDVAGDAAKEPCFHFPPAGTRDGMQLLMHCGWIVAENAPGVSTCCGVVATNQHDADDGALPLLFFLVREVSFSNANGRFDFGGCCPCLEDYEGCSLPCVAALDENLMLRLVDCRQAEGTDGMLLAGDVNPAGTCWHTKAEAMIGVHIWFLKTQPSQSFLKQC</sequence>
<gene>
    <name evidence="1" type="ORF">Nepgr_024725</name>
</gene>
<accession>A0AAD3T527</accession>
<comment type="caution">
    <text evidence="1">The sequence shown here is derived from an EMBL/GenBank/DDBJ whole genome shotgun (WGS) entry which is preliminary data.</text>
</comment>
<organism evidence="1 2">
    <name type="scientific">Nepenthes gracilis</name>
    <name type="common">Slender pitcher plant</name>
    <dbReference type="NCBI Taxonomy" id="150966"/>
    <lineage>
        <taxon>Eukaryota</taxon>
        <taxon>Viridiplantae</taxon>
        <taxon>Streptophyta</taxon>
        <taxon>Embryophyta</taxon>
        <taxon>Tracheophyta</taxon>
        <taxon>Spermatophyta</taxon>
        <taxon>Magnoliopsida</taxon>
        <taxon>eudicotyledons</taxon>
        <taxon>Gunneridae</taxon>
        <taxon>Pentapetalae</taxon>
        <taxon>Caryophyllales</taxon>
        <taxon>Nepenthaceae</taxon>
        <taxon>Nepenthes</taxon>
    </lineage>
</organism>